<keyword evidence="2" id="KW-1185">Reference proteome</keyword>
<proteinExistence type="predicted"/>
<evidence type="ECO:0000313" key="1">
    <source>
        <dbReference type="EMBL" id="RNF30683.1"/>
    </source>
</evidence>
<evidence type="ECO:0000313" key="2">
    <source>
        <dbReference type="Proteomes" id="UP000283254"/>
    </source>
</evidence>
<sequence>MTDKAAPAFAGKLRTESYYITTDATIRSLRRTVTNREMAERLNAKNMTTPSGKVWDRQRVAQYIRSRAI</sequence>
<protein>
    <recommendedName>
        <fullName evidence="3">Recombinase domain-containing protein</fullName>
    </recommendedName>
</protein>
<dbReference type="AlphaFoldDB" id="A0A422QL63"/>
<accession>A0A422QL63</accession>
<evidence type="ECO:0008006" key="3">
    <source>
        <dbReference type="Google" id="ProtNLM"/>
    </source>
</evidence>
<organism evidence="1 2">
    <name type="scientific">Massilia aurea</name>
    <dbReference type="NCBI Taxonomy" id="373040"/>
    <lineage>
        <taxon>Bacteria</taxon>
        <taxon>Pseudomonadati</taxon>
        <taxon>Pseudomonadota</taxon>
        <taxon>Betaproteobacteria</taxon>
        <taxon>Burkholderiales</taxon>
        <taxon>Oxalobacteraceae</taxon>
        <taxon>Telluria group</taxon>
        <taxon>Massilia</taxon>
    </lineage>
</organism>
<gene>
    <name evidence="1" type="ORF">NM04_11215</name>
</gene>
<dbReference type="Proteomes" id="UP000283254">
    <property type="component" value="Unassembled WGS sequence"/>
</dbReference>
<name>A0A422QL63_9BURK</name>
<reference evidence="1" key="1">
    <citation type="submission" date="2014-10" db="EMBL/GenBank/DDBJ databases">
        <title>Massilia sp. genome.</title>
        <authorList>
            <person name="Xu B."/>
            <person name="Dai L."/>
            <person name="Huang Z."/>
        </authorList>
    </citation>
    <scope>NUCLEOTIDE SEQUENCE [LARGE SCALE GENOMIC DNA]</scope>
    <source>
        <strain evidence="1">CFS-1</strain>
    </source>
</reference>
<dbReference type="EMBL" id="JSAB01000095">
    <property type="protein sequence ID" value="RNF30683.1"/>
    <property type="molecule type" value="Genomic_DNA"/>
</dbReference>
<dbReference type="OrthoDB" id="9934277at2"/>
<dbReference type="RefSeq" id="WP_123069620.1">
    <property type="nucleotide sequence ID" value="NZ_JSAB01000095.1"/>
</dbReference>
<comment type="caution">
    <text evidence="1">The sequence shown here is derived from an EMBL/GenBank/DDBJ whole genome shotgun (WGS) entry which is preliminary data.</text>
</comment>